<dbReference type="OrthoDB" id="3925403at2759"/>
<dbReference type="GO" id="GO:0005737">
    <property type="term" value="C:cytoplasm"/>
    <property type="evidence" value="ECO:0007669"/>
    <property type="project" value="TreeGrafter"/>
</dbReference>
<dbReference type="GO" id="GO:0009378">
    <property type="term" value="F:four-way junction helicase activity"/>
    <property type="evidence" value="ECO:0007669"/>
    <property type="project" value="TreeGrafter"/>
</dbReference>
<evidence type="ECO:0000259" key="6">
    <source>
        <dbReference type="PROSITE" id="PS51192"/>
    </source>
</evidence>
<evidence type="ECO:0000256" key="4">
    <source>
        <dbReference type="ARBA" id="ARBA00034617"/>
    </source>
</evidence>
<proteinExistence type="inferred from homology"/>
<keyword evidence="8" id="KW-0378">Hydrolase</keyword>
<dbReference type="GO" id="GO:0000724">
    <property type="term" value="P:double-strand break repair via homologous recombination"/>
    <property type="evidence" value="ECO:0007669"/>
    <property type="project" value="TreeGrafter"/>
</dbReference>
<keyword evidence="3" id="KW-0067">ATP-binding</keyword>
<dbReference type="PROSITE" id="PS51192">
    <property type="entry name" value="HELICASE_ATP_BIND_1"/>
    <property type="match status" value="1"/>
</dbReference>
<dbReference type="GO" id="GO:0016787">
    <property type="term" value="F:hydrolase activity"/>
    <property type="evidence" value="ECO:0007669"/>
    <property type="project" value="UniProtKB-KW"/>
</dbReference>
<dbReference type="Pfam" id="PF00271">
    <property type="entry name" value="Helicase_C"/>
    <property type="match status" value="1"/>
</dbReference>
<evidence type="ECO:0000256" key="5">
    <source>
        <dbReference type="ARBA" id="ARBA00034808"/>
    </source>
</evidence>
<gene>
    <name evidence="8" type="ORF">M421DRAFT_11424</name>
</gene>
<dbReference type="Pfam" id="PF00270">
    <property type="entry name" value="DEAD"/>
    <property type="match status" value="1"/>
</dbReference>
<comment type="catalytic activity">
    <reaction evidence="4">
        <text>Couples ATP hydrolysis with the unwinding of duplex DNA by translocating in the 3'-5' direction.</text>
        <dbReference type="EC" id="5.6.2.4"/>
    </reaction>
</comment>
<dbReference type="PANTHER" id="PTHR13710:SF154">
    <property type="entry name" value="RECQ HELICASE, PUTATIVE (AFU_ORTHOLOGUE AFUA_6G14720)-RELATED"/>
    <property type="match status" value="1"/>
</dbReference>
<evidence type="ECO:0000256" key="2">
    <source>
        <dbReference type="ARBA" id="ARBA00022741"/>
    </source>
</evidence>
<feature type="non-terminal residue" evidence="8">
    <location>
        <position position="1"/>
    </location>
</feature>
<evidence type="ECO:0000313" key="8">
    <source>
        <dbReference type="EMBL" id="KAF1925609.1"/>
    </source>
</evidence>
<dbReference type="InterPro" id="IPR001650">
    <property type="entry name" value="Helicase_C-like"/>
</dbReference>
<dbReference type="GeneID" id="54344873"/>
<dbReference type="EC" id="5.6.2.4" evidence="5"/>
<dbReference type="RefSeq" id="XP_033445861.1">
    <property type="nucleotide sequence ID" value="XM_033587227.1"/>
</dbReference>
<feature type="domain" description="Helicase C-terminal" evidence="7">
    <location>
        <begin position="308"/>
        <end position="453"/>
    </location>
</feature>
<name>A0A6A5RDY3_9PLEO</name>
<dbReference type="GO" id="GO:0005694">
    <property type="term" value="C:chromosome"/>
    <property type="evidence" value="ECO:0007669"/>
    <property type="project" value="TreeGrafter"/>
</dbReference>
<organism evidence="8 9">
    <name type="scientific">Didymella exigua CBS 183.55</name>
    <dbReference type="NCBI Taxonomy" id="1150837"/>
    <lineage>
        <taxon>Eukaryota</taxon>
        <taxon>Fungi</taxon>
        <taxon>Dikarya</taxon>
        <taxon>Ascomycota</taxon>
        <taxon>Pezizomycotina</taxon>
        <taxon>Dothideomycetes</taxon>
        <taxon>Pleosporomycetidae</taxon>
        <taxon>Pleosporales</taxon>
        <taxon>Pleosporineae</taxon>
        <taxon>Didymellaceae</taxon>
        <taxon>Didymella</taxon>
    </lineage>
</organism>
<dbReference type="EMBL" id="ML978982">
    <property type="protein sequence ID" value="KAF1925609.1"/>
    <property type="molecule type" value="Genomic_DNA"/>
</dbReference>
<dbReference type="GO" id="GO:0005524">
    <property type="term" value="F:ATP binding"/>
    <property type="evidence" value="ECO:0007669"/>
    <property type="project" value="UniProtKB-KW"/>
</dbReference>
<comment type="similarity">
    <text evidence="1">Belongs to the helicase family. RecQ subfamily.</text>
</comment>
<dbReference type="SUPFAM" id="SSF52540">
    <property type="entry name" value="P-loop containing nucleoside triphosphate hydrolases"/>
    <property type="match status" value="1"/>
</dbReference>
<dbReference type="InterPro" id="IPR011545">
    <property type="entry name" value="DEAD/DEAH_box_helicase_dom"/>
</dbReference>
<dbReference type="InterPro" id="IPR027417">
    <property type="entry name" value="P-loop_NTPase"/>
</dbReference>
<keyword evidence="2" id="KW-0547">Nucleotide-binding</keyword>
<dbReference type="Proteomes" id="UP000800082">
    <property type="component" value="Unassembled WGS sequence"/>
</dbReference>
<dbReference type="InterPro" id="IPR014001">
    <property type="entry name" value="Helicase_ATP-bd"/>
</dbReference>
<dbReference type="AlphaFoldDB" id="A0A6A5RDY3"/>
<dbReference type="GO" id="GO:0043138">
    <property type="term" value="F:3'-5' DNA helicase activity"/>
    <property type="evidence" value="ECO:0007669"/>
    <property type="project" value="UniProtKB-EC"/>
</dbReference>
<evidence type="ECO:0000313" key="9">
    <source>
        <dbReference type="Proteomes" id="UP000800082"/>
    </source>
</evidence>
<dbReference type="GO" id="GO:0003676">
    <property type="term" value="F:nucleic acid binding"/>
    <property type="evidence" value="ECO:0007669"/>
    <property type="project" value="InterPro"/>
</dbReference>
<keyword evidence="9" id="KW-1185">Reference proteome</keyword>
<dbReference type="SMART" id="SM00487">
    <property type="entry name" value="DEXDc"/>
    <property type="match status" value="1"/>
</dbReference>
<accession>A0A6A5RDY3</accession>
<feature type="non-terminal residue" evidence="8">
    <location>
        <position position="511"/>
    </location>
</feature>
<evidence type="ECO:0000256" key="1">
    <source>
        <dbReference type="ARBA" id="ARBA00005446"/>
    </source>
</evidence>
<protein>
    <recommendedName>
        <fullName evidence="5">DNA 3'-5' helicase</fullName>
        <ecNumber evidence="5">5.6.2.4</ecNumber>
    </recommendedName>
</protein>
<dbReference type="PANTHER" id="PTHR13710">
    <property type="entry name" value="DNA HELICASE RECQ FAMILY MEMBER"/>
    <property type="match status" value="1"/>
</dbReference>
<evidence type="ECO:0000259" key="7">
    <source>
        <dbReference type="PROSITE" id="PS51194"/>
    </source>
</evidence>
<dbReference type="PROSITE" id="PS51194">
    <property type="entry name" value="HELICASE_CTER"/>
    <property type="match status" value="1"/>
</dbReference>
<sequence>ADNEGEEDVEDNPINLGSRHRSKFAGQIYGRPIDESPFSIMAQRQALRRVSIAWHRFLQFSSTLKTPPAKGTRAAEARKEAVEEQFRRWKQMRRVDVQAALERLQGKGSTFRSVQQPAIEAIMKQKSPVVVIMGTGGGKSATFMLPASCSTGVTIVVVPVVALKQNMMDRCKAAGIDCVLWDSQRPHEWASIVLVVPKSVATLAFEQFINRQRSMGWLDRVVIDECHTILDSVKGWRTKVLKLRELVKAETQLVCLTATLKPTEESEFIRLMALPPKEQCEWFRAPTSRPNLAYKVHWYNHREKSEADVLAELVEEKKQQYPLPGQIVVYTDSRKKAQGYAAMLGAVCYHREVGTPEEKLEILRQLTEGTEHVFVATNALGLGIDRETVRAVLFAGSRNTQKMRDVVQMGGRAGRGGLPSEVIFIRGATYSPQGKRYASGWAKDTEEGVRELVEGDGCMRVIIDREMDGNHTREGCEPGEEPCGRCQLRVHSAGAEVEAAVGDEDETERAE</sequence>
<reference evidence="8" key="1">
    <citation type="journal article" date="2020" name="Stud. Mycol.">
        <title>101 Dothideomycetes genomes: a test case for predicting lifestyles and emergence of pathogens.</title>
        <authorList>
            <person name="Haridas S."/>
            <person name="Albert R."/>
            <person name="Binder M."/>
            <person name="Bloem J."/>
            <person name="Labutti K."/>
            <person name="Salamov A."/>
            <person name="Andreopoulos B."/>
            <person name="Baker S."/>
            <person name="Barry K."/>
            <person name="Bills G."/>
            <person name="Bluhm B."/>
            <person name="Cannon C."/>
            <person name="Castanera R."/>
            <person name="Culley D."/>
            <person name="Daum C."/>
            <person name="Ezra D."/>
            <person name="Gonzalez J."/>
            <person name="Henrissat B."/>
            <person name="Kuo A."/>
            <person name="Liang C."/>
            <person name="Lipzen A."/>
            <person name="Lutzoni F."/>
            <person name="Magnuson J."/>
            <person name="Mondo S."/>
            <person name="Nolan M."/>
            <person name="Ohm R."/>
            <person name="Pangilinan J."/>
            <person name="Park H.-J."/>
            <person name="Ramirez L."/>
            <person name="Alfaro M."/>
            <person name="Sun H."/>
            <person name="Tritt A."/>
            <person name="Yoshinaga Y."/>
            <person name="Zwiers L.-H."/>
            <person name="Turgeon B."/>
            <person name="Goodwin S."/>
            <person name="Spatafora J."/>
            <person name="Crous P."/>
            <person name="Grigoriev I."/>
        </authorList>
    </citation>
    <scope>NUCLEOTIDE SEQUENCE</scope>
    <source>
        <strain evidence="8">CBS 183.55</strain>
    </source>
</reference>
<feature type="domain" description="Helicase ATP-binding" evidence="6">
    <location>
        <begin position="120"/>
        <end position="278"/>
    </location>
</feature>
<dbReference type="SMART" id="SM00490">
    <property type="entry name" value="HELICc"/>
    <property type="match status" value="1"/>
</dbReference>
<evidence type="ECO:0000256" key="3">
    <source>
        <dbReference type="ARBA" id="ARBA00022840"/>
    </source>
</evidence>
<dbReference type="Gene3D" id="3.40.50.300">
    <property type="entry name" value="P-loop containing nucleotide triphosphate hydrolases"/>
    <property type="match status" value="2"/>
</dbReference>